<gene>
    <name evidence="8" type="ORF">Atai01_52590</name>
</gene>
<keyword evidence="3" id="KW-0479">Metal-binding</keyword>
<reference evidence="8" key="1">
    <citation type="submission" date="2023-03" db="EMBL/GenBank/DDBJ databases">
        <title>Amycolatopsis taiwanensis NBRC 103393.</title>
        <authorList>
            <person name="Ichikawa N."/>
            <person name="Sato H."/>
            <person name="Tonouchi N."/>
        </authorList>
    </citation>
    <scope>NUCLEOTIDE SEQUENCE</scope>
    <source>
        <strain evidence="8">NBRC 103393</strain>
    </source>
</reference>
<accession>A0A9W6R5C5</accession>
<dbReference type="GO" id="GO:0016818">
    <property type="term" value="F:hydrolase activity, acting on acid anhydrides, in phosphorus-containing anhydrides"/>
    <property type="evidence" value="ECO:0007669"/>
    <property type="project" value="InterPro"/>
</dbReference>
<comment type="cofactor">
    <cofactor evidence="2">
        <name>Mg(2+)</name>
        <dbReference type="ChEBI" id="CHEBI:18420"/>
    </cofactor>
</comment>
<organism evidence="8 9">
    <name type="scientific">Amycolatopsis taiwanensis</name>
    <dbReference type="NCBI Taxonomy" id="342230"/>
    <lineage>
        <taxon>Bacteria</taxon>
        <taxon>Bacillati</taxon>
        <taxon>Actinomycetota</taxon>
        <taxon>Actinomycetes</taxon>
        <taxon>Pseudonocardiales</taxon>
        <taxon>Pseudonocardiaceae</taxon>
        <taxon>Amycolatopsis</taxon>
    </lineage>
</organism>
<evidence type="ECO:0000256" key="2">
    <source>
        <dbReference type="ARBA" id="ARBA00001946"/>
    </source>
</evidence>
<keyword evidence="9" id="KW-1185">Reference proteome</keyword>
<dbReference type="SUPFAM" id="SSF55811">
    <property type="entry name" value="Nudix"/>
    <property type="match status" value="1"/>
</dbReference>
<sequence>MRYRPVVRHTVSVSELNFRLPGRLRFSEEMPENPAVPRDAATVVLLRDSDQGLEVFLLRRVAAMAFAPGMTVFPGGGVDQRDADESVRWAGPEPSVWAEEFAATEPLGRALVCAAVRETFEESGVLLAGTEKGVVEDATRFGDARQALVSRELSLASFLRDEGLILRADLLRPWAHWITPAQEKRRYDTRFFVAVLPDGQHADGVTTEAESAGWQRPQDALADAEEGRSMLMPPTWHTLTELAKFPSAADVLAADRTIVPITPTIVRDGDGLRVVVK</sequence>
<evidence type="ECO:0000256" key="4">
    <source>
        <dbReference type="ARBA" id="ARBA00022801"/>
    </source>
</evidence>
<dbReference type="Proteomes" id="UP001165136">
    <property type="component" value="Unassembled WGS sequence"/>
</dbReference>
<proteinExistence type="predicted"/>
<evidence type="ECO:0000313" key="8">
    <source>
        <dbReference type="EMBL" id="GLY68640.1"/>
    </source>
</evidence>
<dbReference type="PROSITE" id="PS51462">
    <property type="entry name" value="NUDIX"/>
    <property type="match status" value="1"/>
</dbReference>
<evidence type="ECO:0000256" key="1">
    <source>
        <dbReference type="ARBA" id="ARBA00001936"/>
    </source>
</evidence>
<dbReference type="Gene3D" id="3.90.79.10">
    <property type="entry name" value="Nucleoside Triphosphate Pyrophosphohydrolase"/>
    <property type="match status" value="1"/>
</dbReference>
<dbReference type="AlphaFoldDB" id="A0A9W6R5C5"/>
<evidence type="ECO:0000256" key="5">
    <source>
        <dbReference type="ARBA" id="ARBA00022842"/>
    </source>
</evidence>
<dbReference type="PANTHER" id="PTHR12318">
    <property type="entry name" value="TESTOSTERONE-REGULATED PROTEIN RP2"/>
    <property type="match status" value="1"/>
</dbReference>
<comment type="caution">
    <text evidence="8">The sequence shown here is derived from an EMBL/GenBank/DDBJ whole genome shotgun (WGS) entry which is preliminary data.</text>
</comment>
<dbReference type="InterPro" id="IPR000086">
    <property type="entry name" value="NUDIX_hydrolase_dom"/>
</dbReference>
<keyword evidence="6" id="KW-0464">Manganese</keyword>
<evidence type="ECO:0000313" key="9">
    <source>
        <dbReference type="Proteomes" id="UP001165136"/>
    </source>
</evidence>
<dbReference type="InterPro" id="IPR039121">
    <property type="entry name" value="NUDT19"/>
</dbReference>
<feature type="domain" description="Nudix hydrolase" evidence="7">
    <location>
        <begin position="36"/>
        <end position="245"/>
    </location>
</feature>
<evidence type="ECO:0000259" key="7">
    <source>
        <dbReference type="PROSITE" id="PS51462"/>
    </source>
</evidence>
<name>A0A9W6R5C5_9PSEU</name>
<evidence type="ECO:0000256" key="3">
    <source>
        <dbReference type="ARBA" id="ARBA00022723"/>
    </source>
</evidence>
<protein>
    <submittedName>
        <fullName evidence="8">NUDIX hydrolase</fullName>
    </submittedName>
</protein>
<dbReference type="InterPro" id="IPR015797">
    <property type="entry name" value="NUDIX_hydrolase-like_dom_sf"/>
</dbReference>
<dbReference type="CDD" id="cd18870">
    <property type="entry name" value="NUDIX_AcylCoAdiphos_Nudt19"/>
    <property type="match status" value="1"/>
</dbReference>
<evidence type="ECO:0000256" key="6">
    <source>
        <dbReference type="ARBA" id="ARBA00023211"/>
    </source>
</evidence>
<dbReference type="PANTHER" id="PTHR12318:SF0">
    <property type="entry name" value="ACYL-COENZYME A DIPHOSPHATASE NUDT19"/>
    <property type="match status" value="1"/>
</dbReference>
<comment type="cofactor">
    <cofactor evidence="1">
        <name>Mn(2+)</name>
        <dbReference type="ChEBI" id="CHEBI:29035"/>
    </cofactor>
</comment>
<dbReference type="EMBL" id="BSTI01000012">
    <property type="protein sequence ID" value="GLY68640.1"/>
    <property type="molecule type" value="Genomic_DNA"/>
</dbReference>
<keyword evidence="5" id="KW-0460">Magnesium</keyword>
<keyword evidence="4 8" id="KW-0378">Hydrolase</keyword>
<dbReference type="GO" id="GO:0046872">
    <property type="term" value="F:metal ion binding"/>
    <property type="evidence" value="ECO:0007669"/>
    <property type="project" value="UniProtKB-KW"/>
</dbReference>